<dbReference type="SUPFAM" id="SSF57850">
    <property type="entry name" value="RING/U-box"/>
    <property type="match status" value="1"/>
</dbReference>
<dbReference type="GO" id="GO:0005783">
    <property type="term" value="C:endoplasmic reticulum"/>
    <property type="evidence" value="ECO:0007669"/>
    <property type="project" value="TreeGrafter"/>
</dbReference>
<evidence type="ECO:0000313" key="5">
    <source>
        <dbReference type="Proteomes" id="UP000601435"/>
    </source>
</evidence>
<dbReference type="PROSITE" id="PS50089">
    <property type="entry name" value="ZF_RING_2"/>
    <property type="match status" value="1"/>
</dbReference>
<evidence type="ECO:0000256" key="1">
    <source>
        <dbReference type="PROSITE-ProRule" id="PRU00175"/>
    </source>
</evidence>
<proteinExistence type="predicted"/>
<dbReference type="GO" id="GO:0036503">
    <property type="term" value="P:ERAD pathway"/>
    <property type="evidence" value="ECO:0007669"/>
    <property type="project" value="TreeGrafter"/>
</dbReference>
<evidence type="ECO:0000256" key="2">
    <source>
        <dbReference type="SAM" id="Phobius"/>
    </source>
</evidence>
<dbReference type="InterPro" id="IPR013083">
    <property type="entry name" value="Znf_RING/FYVE/PHD"/>
</dbReference>
<dbReference type="AlphaFoldDB" id="A0A812WF24"/>
<sequence length="198" mass="21450">MAASELERNLATCILCCLTSGWAVMCLVIVAMNLAIPGLPFMQELLVTMLSLTCFLCLSCRLMVVSDGEADRSYGPGFGCLGPGPPYNQIWSSMRFPALDDAQPVFHLFQLKTPSNSSSPPVKAVLKRVYIPEKPHITPQKTCACCLDDFANSDLVALLPCGHVFHEVCIMRWFVTQASAGVCPMCRSCSTRGPVSGP</sequence>
<dbReference type="Proteomes" id="UP000601435">
    <property type="component" value="Unassembled WGS sequence"/>
</dbReference>
<evidence type="ECO:0000259" key="3">
    <source>
        <dbReference type="PROSITE" id="PS50089"/>
    </source>
</evidence>
<keyword evidence="2" id="KW-0812">Transmembrane</keyword>
<feature type="transmembrane region" description="Helical" evidence="2">
    <location>
        <begin position="45"/>
        <end position="64"/>
    </location>
</feature>
<comment type="caution">
    <text evidence="4">The sequence shown here is derived from an EMBL/GenBank/DDBJ whole genome shotgun (WGS) entry which is preliminary data.</text>
</comment>
<dbReference type="PANTHER" id="PTHR15302">
    <property type="entry name" value="E3 UBIQUITIN-PROTEIN LIGASE RNF103"/>
    <property type="match status" value="1"/>
</dbReference>
<keyword evidence="1" id="KW-0863">Zinc-finger</keyword>
<reference evidence="4" key="1">
    <citation type="submission" date="2021-02" db="EMBL/GenBank/DDBJ databases">
        <authorList>
            <person name="Dougan E. K."/>
            <person name="Rhodes N."/>
            <person name="Thang M."/>
            <person name="Chan C."/>
        </authorList>
    </citation>
    <scope>NUCLEOTIDE SEQUENCE</scope>
</reference>
<evidence type="ECO:0000313" key="4">
    <source>
        <dbReference type="EMBL" id="CAE7668597.1"/>
    </source>
</evidence>
<dbReference type="GO" id="GO:0008270">
    <property type="term" value="F:zinc ion binding"/>
    <property type="evidence" value="ECO:0007669"/>
    <property type="project" value="UniProtKB-KW"/>
</dbReference>
<name>A0A812WF24_9DINO</name>
<keyword evidence="1" id="KW-0862">Zinc</keyword>
<dbReference type="GO" id="GO:0004842">
    <property type="term" value="F:ubiquitin-protein transferase activity"/>
    <property type="evidence" value="ECO:0007669"/>
    <property type="project" value="InterPro"/>
</dbReference>
<dbReference type="InterPro" id="IPR042494">
    <property type="entry name" value="RNF103"/>
</dbReference>
<keyword evidence="2" id="KW-1133">Transmembrane helix</keyword>
<gene>
    <name evidence="4" type="primary">rnf149</name>
    <name evidence="4" type="ORF">SNEC2469_LOCUS19120</name>
</gene>
<protein>
    <submittedName>
        <fullName evidence="4">Rnf149 protein</fullName>
    </submittedName>
</protein>
<dbReference type="OrthoDB" id="21204at2759"/>
<dbReference type="SMART" id="SM00184">
    <property type="entry name" value="RING"/>
    <property type="match status" value="1"/>
</dbReference>
<dbReference type="Pfam" id="PF13639">
    <property type="entry name" value="zf-RING_2"/>
    <property type="match status" value="1"/>
</dbReference>
<dbReference type="EMBL" id="CAJNJA010032586">
    <property type="protein sequence ID" value="CAE7668597.1"/>
    <property type="molecule type" value="Genomic_DNA"/>
</dbReference>
<feature type="domain" description="RING-type" evidence="3">
    <location>
        <begin position="143"/>
        <end position="187"/>
    </location>
</feature>
<dbReference type="GO" id="GO:0016567">
    <property type="term" value="P:protein ubiquitination"/>
    <property type="evidence" value="ECO:0007669"/>
    <property type="project" value="InterPro"/>
</dbReference>
<keyword evidence="1" id="KW-0479">Metal-binding</keyword>
<feature type="transmembrane region" description="Helical" evidence="2">
    <location>
        <begin position="12"/>
        <end position="39"/>
    </location>
</feature>
<accession>A0A812WF24</accession>
<dbReference type="InterPro" id="IPR001841">
    <property type="entry name" value="Znf_RING"/>
</dbReference>
<dbReference type="Gene3D" id="3.30.40.10">
    <property type="entry name" value="Zinc/RING finger domain, C3HC4 (zinc finger)"/>
    <property type="match status" value="1"/>
</dbReference>
<keyword evidence="2" id="KW-0472">Membrane</keyword>
<organism evidence="4 5">
    <name type="scientific">Symbiodinium necroappetens</name>
    <dbReference type="NCBI Taxonomy" id="1628268"/>
    <lineage>
        <taxon>Eukaryota</taxon>
        <taxon>Sar</taxon>
        <taxon>Alveolata</taxon>
        <taxon>Dinophyceae</taxon>
        <taxon>Suessiales</taxon>
        <taxon>Symbiodiniaceae</taxon>
        <taxon>Symbiodinium</taxon>
    </lineage>
</organism>
<dbReference type="PANTHER" id="PTHR15302:SF0">
    <property type="entry name" value="E3 UBIQUITIN-PROTEIN LIGASE RNF103"/>
    <property type="match status" value="1"/>
</dbReference>
<keyword evidence="5" id="KW-1185">Reference proteome</keyword>